<dbReference type="Pfam" id="PF00903">
    <property type="entry name" value="Glyoxalase"/>
    <property type="match status" value="1"/>
</dbReference>
<dbReference type="AlphaFoldDB" id="A0A0H3KPT8"/>
<dbReference type="EMBL" id="AP009386">
    <property type="protein sequence ID" value="BAG47079.1"/>
    <property type="molecule type" value="Genomic_DNA"/>
</dbReference>
<dbReference type="CDD" id="cd07262">
    <property type="entry name" value="VOC_like"/>
    <property type="match status" value="1"/>
</dbReference>
<name>A0A0H3KPT8_BURM1</name>
<evidence type="ECO:0000313" key="3">
    <source>
        <dbReference type="Proteomes" id="UP000008815"/>
    </source>
</evidence>
<dbReference type="Proteomes" id="UP000008815">
    <property type="component" value="Chromosome 2"/>
</dbReference>
<dbReference type="Gene3D" id="3.10.180.10">
    <property type="entry name" value="2,3-Dihydroxybiphenyl 1,2-Dioxygenase, domain 1"/>
    <property type="match status" value="1"/>
</dbReference>
<dbReference type="SUPFAM" id="SSF54593">
    <property type="entry name" value="Glyoxalase/Bleomycin resistance protein/Dihydroxybiphenyl dioxygenase"/>
    <property type="match status" value="1"/>
</dbReference>
<dbReference type="PANTHER" id="PTHR35006:SF2">
    <property type="entry name" value="GLYOXALASE FAMILY PROTEIN (AFU_ORTHOLOGUE AFUA_5G14830)"/>
    <property type="match status" value="1"/>
</dbReference>
<protein>
    <submittedName>
        <fullName evidence="2">Glyoxalase/bleomycin resistance protein</fullName>
    </submittedName>
</protein>
<organism evidence="2 3">
    <name type="scientific">Burkholderia multivorans (strain ATCC 17616 / 249)</name>
    <dbReference type="NCBI Taxonomy" id="395019"/>
    <lineage>
        <taxon>Bacteria</taxon>
        <taxon>Pseudomonadati</taxon>
        <taxon>Pseudomonadota</taxon>
        <taxon>Betaproteobacteria</taxon>
        <taxon>Burkholderiales</taxon>
        <taxon>Burkholderiaceae</taxon>
        <taxon>Burkholderia</taxon>
        <taxon>Burkholderia cepacia complex</taxon>
    </lineage>
</organism>
<dbReference type="PROSITE" id="PS51819">
    <property type="entry name" value="VOC"/>
    <property type="match status" value="1"/>
</dbReference>
<dbReference type="InterPro" id="IPR004360">
    <property type="entry name" value="Glyas_Fos-R_dOase_dom"/>
</dbReference>
<keyword evidence="3" id="KW-1185">Reference proteome</keyword>
<feature type="domain" description="VOC" evidence="1">
    <location>
        <begin position="1"/>
        <end position="122"/>
    </location>
</feature>
<dbReference type="PANTHER" id="PTHR35006">
    <property type="entry name" value="GLYOXALASE FAMILY PROTEIN (AFU_ORTHOLOGUE AFUA_5G14830)"/>
    <property type="match status" value="1"/>
</dbReference>
<reference evidence="2 3" key="1">
    <citation type="submission" date="2007-04" db="EMBL/GenBank/DDBJ databases">
        <title>Complete genome sequence of Burkholderia multivorans ATCC 17616.</title>
        <authorList>
            <person name="Ohtsubo Y."/>
            <person name="Yamashita A."/>
            <person name="Kurokawa K."/>
            <person name="Takami H."/>
            <person name="Yuhara S."/>
            <person name="Nishiyama E."/>
            <person name="Endo R."/>
            <person name="Miyazaki R."/>
            <person name="Ono A."/>
            <person name="Yano K."/>
            <person name="Ito M."/>
            <person name="Sota M."/>
            <person name="Yuji N."/>
            <person name="Hattori M."/>
            <person name="Tsuda M."/>
        </authorList>
    </citation>
    <scope>NUCLEOTIDE SEQUENCE [LARGE SCALE GENOMIC DNA]</scope>
    <source>
        <strain evidence="3">ATCC 17616 / 249</strain>
    </source>
</reference>
<gene>
    <name evidence="2" type="ordered locus">BMULJ_05241</name>
</gene>
<sequence length="127" mass="13798">MIDHLSFGVAQIERSRTFYDNTLGALGYKRLHTAADSLGYGADEPSLRLTRTPRPVVADPESGLHISFKAASPVEVDAFYRAALAHGGQDNGGPGKREQYGPGYYAAFVVDPDGYRIEAHCELDNIV</sequence>
<accession>A0A0H3KPT8</accession>
<evidence type="ECO:0000259" key="1">
    <source>
        <dbReference type="PROSITE" id="PS51819"/>
    </source>
</evidence>
<evidence type="ECO:0000313" key="2">
    <source>
        <dbReference type="EMBL" id="BAG47079.1"/>
    </source>
</evidence>
<dbReference type="eggNOG" id="COG0346">
    <property type="taxonomic scope" value="Bacteria"/>
</dbReference>
<dbReference type="InterPro" id="IPR029068">
    <property type="entry name" value="Glyas_Bleomycin-R_OHBP_Dase"/>
</dbReference>
<dbReference type="KEGG" id="bmu:Bmul_3284"/>
<dbReference type="STRING" id="395019.BMULJ_05241"/>
<dbReference type="HOGENOM" id="CLU_046006_6_1_4"/>
<dbReference type="KEGG" id="bmj:BMULJ_05241"/>
<proteinExistence type="predicted"/>
<dbReference type="RefSeq" id="WP_012216273.1">
    <property type="nucleotide sequence ID" value="NC_010086.1"/>
</dbReference>
<dbReference type="InterPro" id="IPR037523">
    <property type="entry name" value="VOC_core"/>
</dbReference>